<dbReference type="EMBL" id="JAUEPO010000005">
    <property type="protein sequence ID" value="KAK3321092.1"/>
    <property type="molecule type" value="Genomic_DNA"/>
</dbReference>
<accession>A0AAE0M6H0</accession>
<organism evidence="2 3">
    <name type="scientific">Cercophora scortea</name>
    <dbReference type="NCBI Taxonomy" id="314031"/>
    <lineage>
        <taxon>Eukaryota</taxon>
        <taxon>Fungi</taxon>
        <taxon>Dikarya</taxon>
        <taxon>Ascomycota</taxon>
        <taxon>Pezizomycotina</taxon>
        <taxon>Sordariomycetes</taxon>
        <taxon>Sordariomycetidae</taxon>
        <taxon>Sordariales</taxon>
        <taxon>Lasiosphaeriaceae</taxon>
        <taxon>Cercophora</taxon>
    </lineage>
</organism>
<evidence type="ECO:0000313" key="3">
    <source>
        <dbReference type="Proteomes" id="UP001286456"/>
    </source>
</evidence>
<feature type="region of interest" description="Disordered" evidence="1">
    <location>
        <begin position="182"/>
        <end position="210"/>
    </location>
</feature>
<dbReference type="Proteomes" id="UP001286456">
    <property type="component" value="Unassembled WGS sequence"/>
</dbReference>
<protein>
    <submittedName>
        <fullName evidence="2">Uncharacterized protein</fullName>
    </submittedName>
</protein>
<name>A0AAE0M6H0_9PEZI</name>
<gene>
    <name evidence="2" type="ORF">B0T19DRAFT_431510</name>
</gene>
<reference evidence="2" key="1">
    <citation type="journal article" date="2023" name="Mol. Phylogenet. Evol.">
        <title>Genome-scale phylogeny and comparative genomics of the fungal order Sordariales.</title>
        <authorList>
            <person name="Hensen N."/>
            <person name="Bonometti L."/>
            <person name="Westerberg I."/>
            <person name="Brannstrom I.O."/>
            <person name="Guillou S."/>
            <person name="Cros-Aarteil S."/>
            <person name="Calhoun S."/>
            <person name="Haridas S."/>
            <person name="Kuo A."/>
            <person name="Mondo S."/>
            <person name="Pangilinan J."/>
            <person name="Riley R."/>
            <person name="LaButti K."/>
            <person name="Andreopoulos B."/>
            <person name="Lipzen A."/>
            <person name="Chen C."/>
            <person name="Yan M."/>
            <person name="Daum C."/>
            <person name="Ng V."/>
            <person name="Clum A."/>
            <person name="Steindorff A."/>
            <person name="Ohm R.A."/>
            <person name="Martin F."/>
            <person name="Silar P."/>
            <person name="Natvig D.O."/>
            <person name="Lalanne C."/>
            <person name="Gautier V."/>
            <person name="Ament-Velasquez S.L."/>
            <person name="Kruys A."/>
            <person name="Hutchinson M.I."/>
            <person name="Powell A.J."/>
            <person name="Barry K."/>
            <person name="Miller A.N."/>
            <person name="Grigoriev I.V."/>
            <person name="Debuchy R."/>
            <person name="Gladieux P."/>
            <person name="Hiltunen Thoren M."/>
            <person name="Johannesson H."/>
        </authorList>
    </citation>
    <scope>NUCLEOTIDE SEQUENCE</scope>
    <source>
        <strain evidence="2">SMH4131-1</strain>
    </source>
</reference>
<comment type="caution">
    <text evidence="2">The sequence shown here is derived from an EMBL/GenBank/DDBJ whole genome shotgun (WGS) entry which is preliminary data.</text>
</comment>
<keyword evidence="3" id="KW-1185">Reference proteome</keyword>
<sequence length="210" mass="23538">METRLRAPANDSGHPKRQRQRLQYTKVAQVVSGPGSRSAVSRPVRAALWSPRTEYRFPAEPFSIAQIGRGNHGKVSSCLIIMIDEVSGRNRFSTNTLAIPMRTPRPHCMLVPWRILSRIHHPQESPHDSRALQSTLAAERRRRRRRGFLEVWNPSSDRCACIFSFCLAFRLTAHPSHIIAGSPTVKRPSEITSAATGQASQSTPLSHMSE</sequence>
<evidence type="ECO:0000313" key="2">
    <source>
        <dbReference type="EMBL" id="KAK3321092.1"/>
    </source>
</evidence>
<proteinExistence type="predicted"/>
<dbReference type="AlphaFoldDB" id="A0AAE0M6H0"/>
<feature type="region of interest" description="Disordered" evidence="1">
    <location>
        <begin position="1"/>
        <end position="20"/>
    </location>
</feature>
<reference evidence="2" key="2">
    <citation type="submission" date="2023-06" db="EMBL/GenBank/DDBJ databases">
        <authorList>
            <consortium name="Lawrence Berkeley National Laboratory"/>
            <person name="Haridas S."/>
            <person name="Hensen N."/>
            <person name="Bonometti L."/>
            <person name="Westerberg I."/>
            <person name="Brannstrom I.O."/>
            <person name="Guillou S."/>
            <person name="Cros-Aarteil S."/>
            <person name="Calhoun S."/>
            <person name="Kuo A."/>
            <person name="Mondo S."/>
            <person name="Pangilinan J."/>
            <person name="Riley R."/>
            <person name="Labutti K."/>
            <person name="Andreopoulos B."/>
            <person name="Lipzen A."/>
            <person name="Chen C."/>
            <person name="Yanf M."/>
            <person name="Daum C."/>
            <person name="Ng V."/>
            <person name="Clum A."/>
            <person name="Steindorff A."/>
            <person name="Ohm R."/>
            <person name="Martin F."/>
            <person name="Silar P."/>
            <person name="Natvig D."/>
            <person name="Lalanne C."/>
            <person name="Gautier V."/>
            <person name="Ament-Velasquez S.L."/>
            <person name="Kruys A."/>
            <person name="Hutchinson M.I."/>
            <person name="Powell A.J."/>
            <person name="Barry K."/>
            <person name="Miller A.N."/>
            <person name="Grigoriev I.V."/>
            <person name="Debuchy R."/>
            <person name="Gladieux P."/>
            <person name="Thoren M.H."/>
            <person name="Johannesson H."/>
        </authorList>
    </citation>
    <scope>NUCLEOTIDE SEQUENCE</scope>
    <source>
        <strain evidence="2">SMH4131-1</strain>
    </source>
</reference>
<feature type="compositionally biased region" description="Polar residues" evidence="1">
    <location>
        <begin position="190"/>
        <end position="210"/>
    </location>
</feature>
<evidence type="ECO:0000256" key="1">
    <source>
        <dbReference type="SAM" id="MobiDB-lite"/>
    </source>
</evidence>